<dbReference type="InterPro" id="IPR041657">
    <property type="entry name" value="HTH_17"/>
</dbReference>
<dbReference type="Pfam" id="PF12728">
    <property type="entry name" value="HTH_17"/>
    <property type="match status" value="1"/>
</dbReference>
<dbReference type="EMBL" id="CBUQ010000005">
    <property type="protein sequence ID" value="CDI67233.1"/>
    <property type="molecule type" value="Genomic_DNA"/>
</dbReference>
<name>A0AAV2W1V4_9BIFI</name>
<comment type="caution">
    <text evidence="2">The sequence shown here is derived from an EMBL/GenBank/DDBJ whole genome shotgun (WGS) entry which is preliminary data.</text>
</comment>
<evidence type="ECO:0000313" key="2">
    <source>
        <dbReference type="EMBL" id="CDI67233.1"/>
    </source>
</evidence>
<dbReference type="RefSeq" id="WP_014697116.1">
    <property type="nucleotide sequence ID" value="NZ_CBUQ010000005.1"/>
</dbReference>
<evidence type="ECO:0000313" key="3">
    <source>
        <dbReference type="Proteomes" id="UP000035645"/>
    </source>
</evidence>
<accession>A0AAV2W1V4</accession>
<feature type="domain" description="Helix-turn-helix" evidence="1">
    <location>
        <begin position="6"/>
        <end position="54"/>
    </location>
</feature>
<reference evidence="2 3" key="2">
    <citation type="submission" date="2015-01" db="EMBL/GenBank/DDBJ databases">
        <title>Genome sequence of a Bifidobacterium animalis strain.</title>
        <authorList>
            <person name="Bogovic-Matijasic B."/>
            <person name="Hacin B."/>
            <person name="Citar M."/>
            <person name="Svigelj K."/>
            <person name="Stempelj M."/>
            <person name="Rogelj I."/>
        </authorList>
    </citation>
    <scope>NUCLEOTIDE SEQUENCE [LARGE SCALE GENOMIC DNA]</scope>
    <source>
        <strain evidence="2 3">IM386</strain>
    </source>
</reference>
<reference evidence="2 3" key="1">
    <citation type="submission" date="2013-10" db="EMBL/GenBank/DDBJ databases">
        <authorList>
            <person name="Manrique M."/>
        </authorList>
    </citation>
    <scope>NUCLEOTIDE SEQUENCE [LARGE SCALE GENOMIC DNA]</scope>
    <source>
        <strain evidence="2 3">IM386</strain>
    </source>
</reference>
<sequence length="63" mass="7318">MKTIGIQELANITGLSVRSIYRRRTYMKETLPPAVKVGGRLRWDVDTVNAWMSAHEEEQEEQK</sequence>
<organism evidence="2 3">
    <name type="scientific">Bifidobacterium animalis subsp. animalis IM386</name>
    <dbReference type="NCBI Taxonomy" id="1402194"/>
    <lineage>
        <taxon>Bacteria</taxon>
        <taxon>Bacillati</taxon>
        <taxon>Actinomycetota</taxon>
        <taxon>Actinomycetes</taxon>
        <taxon>Bifidobacteriales</taxon>
        <taxon>Bifidobacteriaceae</taxon>
        <taxon>Bifidobacterium</taxon>
    </lineage>
</organism>
<dbReference type="Gene3D" id="1.10.238.160">
    <property type="match status" value="1"/>
</dbReference>
<dbReference type="InterPro" id="IPR009061">
    <property type="entry name" value="DNA-bd_dom_put_sf"/>
</dbReference>
<proteinExistence type="predicted"/>
<dbReference type="SUPFAM" id="SSF46955">
    <property type="entry name" value="Putative DNA-binding domain"/>
    <property type="match status" value="1"/>
</dbReference>
<protein>
    <recommendedName>
        <fullName evidence="1">Helix-turn-helix domain-containing protein</fullName>
    </recommendedName>
</protein>
<dbReference type="Proteomes" id="UP000035645">
    <property type="component" value="Unassembled WGS sequence"/>
</dbReference>
<gene>
    <name evidence="2" type="ORF">BANIM336_00542</name>
</gene>
<dbReference type="AlphaFoldDB" id="A0AAV2W1V4"/>
<evidence type="ECO:0000259" key="1">
    <source>
        <dbReference type="Pfam" id="PF12728"/>
    </source>
</evidence>